<name>C5KXX8_PERM5</name>
<dbReference type="RefSeq" id="XP_002778869.1">
    <property type="nucleotide sequence ID" value="XM_002778823.1"/>
</dbReference>
<dbReference type="Proteomes" id="UP000007800">
    <property type="component" value="Unassembled WGS sequence"/>
</dbReference>
<reference evidence="1 2" key="1">
    <citation type="submission" date="2008-07" db="EMBL/GenBank/DDBJ databases">
        <authorList>
            <person name="El-Sayed N."/>
            <person name="Caler E."/>
            <person name="Inman J."/>
            <person name="Amedeo P."/>
            <person name="Hass B."/>
            <person name="Wortman J."/>
        </authorList>
    </citation>
    <scope>NUCLEOTIDE SEQUENCE [LARGE SCALE GENOMIC DNA]</scope>
    <source>
        <strain evidence="2">ATCC 50983 / TXsc</strain>
    </source>
</reference>
<dbReference type="AlphaFoldDB" id="C5KXX8"/>
<dbReference type="EMBL" id="GG677259">
    <property type="protein sequence ID" value="EER10664.1"/>
    <property type="molecule type" value="Genomic_DNA"/>
</dbReference>
<proteinExistence type="predicted"/>
<evidence type="ECO:0000313" key="2">
    <source>
        <dbReference type="Proteomes" id="UP000007800"/>
    </source>
</evidence>
<dbReference type="GeneID" id="9038890"/>
<organism evidence="2">
    <name type="scientific">Perkinsus marinus (strain ATCC 50983 / TXsc)</name>
    <dbReference type="NCBI Taxonomy" id="423536"/>
    <lineage>
        <taxon>Eukaryota</taxon>
        <taxon>Sar</taxon>
        <taxon>Alveolata</taxon>
        <taxon>Perkinsozoa</taxon>
        <taxon>Perkinsea</taxon>
        <taxon>Perkinsida</taxon>
        <taxon>Perkinsidae</taxon>
        <taxon>Perkinsus</taxon>
    </lineage>
</organism>
<gene>
    <name evidence="1" type="ORF">Pmar_PMAR014439</name>
</gene>
<dbReference type="InParanoid" id="C5KXX8"/>
<sequence>MRHSPVTFTEKEVAVVNDNGGDCYTCRMVGFVTFTAASAYCLAEAKRSVGAGRRVFRGLSGLFAALALVRGFTPARPVDISTLNYDF</sequence>
<dbReference type="OrthoDB" id="424794at2759"/>
<accession>C5KXX8</accession>
<protein>
    <recommendedName>
        <fullName evidence="3">DUF4536 domain-containing protein</fullName>
    </recommendedName>
</protein>
<evidence type="ECO:0000313" key="1">
    <source>
        <dbReference type="EMBL" id="EER10664.1"/>
    </source>
</evidence>
<keyword evidence="2" id="KW-1185">Reference proteome</keyword>
<evidence type="ECO:0008006" key="3">
    <source>
        <dbReference type="Google" id="ProtNLM"/>
    </source>
</evidence>